<sequence>MAGDGDRVDRRPVIRGALRALDDEILRDRSYAERHVEVAYRCADALDHLERVVRRLPRLEAYRALSERLLVVKQANASLQATVERLVPLEVEVVALHAQNQLLVQLLDGRGLEGSAPAPMLPRLLASDPGTA</sequence>
<evidence type="ECO:0000313" key="2">
    <source>
        <dbReference type="Proteomes" id="UP000054928"/>
    </source>
</evidence>
<dbReference type="RefSeq" id="XP_024576938.1">
    <property type="nucleotide sequence ID" value="XM_024726241.1"/>
</dbReference>
<dbReference type="EMBL" id="CCYD01000523">
    <property type="protein sequence ID" value="CEG40569.1"/>
    <property type="molecule type" value="Genomic_DNA"/>
</dbReference>
<dbReference type="GeneID" id="36405813"/>
<proteinExistence type="predicted"/>
<dbReference type="Proteomes" id="UP000054928">
    <property type="component" value="Unassembled WGS sequence"/>
</dbReference>
<reference evidence="2" key="1">
    <citation type="submission" date="2014-09" db="EMBL/GenBank/DDBJ databases">
        <authorList>
            <person name="Sharma Rahul"/>
            <person name="Thines Marco"/>
        </authorList>
    </citation>
    <scope>NUCLEOTIDE SEQUENCE [LARGE SCALE GENOMIC DNA]</scope>
</reference>
<organism evidence="1 2">
    <name type="scientific">Plasmopara halstedii</name>
    <name type="common">Downy mildew of sunflower</name>
    <dbReference type="NCBI Taxonomy" id="4781"/>
    <lineage>
        <taxon>Eukaryota</taxon>
        <taxon>Sar</taxon>
        <taxon>Stramenopiles</taxon>
        <taxon>Oomycota</taxon>
        <taxon>Peronosporomycetes</taxon>
        <taxon>Peronosporales</taxon>
        <taxon>Peronosporaceae</taxon>
        <taxon>Plasmopara</taxon>
    </lineage>
</organism>
<dbReference type="AlphaFoldDB" id="A0A0P1AI94"/>
<accession>A0A0P1AI94</accession>
<keyword evidence="2" id="KW-1185">Reference proteome</keyword>
<name>A0A0P1AI94_PLAHL</name>
<evidence type="ECO:0000313" key="1">
    <source>
        <dbReference type="EMBL" id="CEG40569.1"/>
    </source>
</evidence>
<protein>
    <submittedName>
        <fullName evidence="1">Uncharacterized protein</fullName>
    </submittedName>
</protein>